<feature type="chain" id="PRO_5012504259" description="Lipoprotein HlpB" evidence="2">
    <location>
        <begin position="20"/>
        <end position="162"/>
    </location>
</feature>
<sequence length="162" mass="17578">MKKLATLGAVALLALSVTACNKADPKAEFTQFQTWTQSLETTRNAAQAEFQQQFNAAIESKNAEAAKAAVKNFADKLEQSIKGLDKLNFKSEEVKGLADKAKEALKYGTESMIAQVDVAVAQNPEEKAEAEKKVQEKSQKLAEFIQAAAKAEMDVKAKLGIK</sequence>
<feature type="signal peptide" evidence="2">
    <location>
        <begin position="1"/>
        <end position="19"/>
    </location>
</feature>
<dbReference type="AlphaFoldDB" id="A0A1T0ATK2"/>
<dbReference type="EMBL" id="MUYA01000005">
    <property type="protein sequence ID" value="OOR99620.1"/>
    <property type="molecule type" value="Genomic_DNA"/>
</dbReference>
<name>A0A1T0ATK2_9PAST</name>
<keyword evidence="2" id="KW-0732">Signal</keyword>
<keyword evidence="1" id="KW-0175">Coiled coil</keyword>
<proteinExistence type="predicted"/>
<evidence type="ECO:0000256" key="2">
    <source>
        <dbReference type="SAM" id="SignalP"/>
    </source>
</evidence>
<evidence type="ECO:0008006" key="5">
    <source>
        <dbReference type="Google" id="ProtNLM"/>
    </source>
</evidence>
<dbReference type="PROSITE" id="PS51257">
    <property type="entry name" value="PROKAR_LIPOPROTEIN"/>
    <property type="match status" value="1"/>
</dbReference>
<evidence type="ECO:0000256" key="1">
    <source>
        <dbReference type="SAM" id="Coils"/>
    </source>
</evidence>
<evidence type="ECO:0000313" key="3">
    <source>
        <dbReference type="EMBL" id="OOR99620.1"/>
    </source>
</evidence>
<feature type="coiled-coil region" evidence="1">
    <location>
        <begin position="127"/>
        <end position="154"/>
    </location>
</feature>
<dbReference type="RefSeq" id="WP_078236716.1">
    <property type="nucleotide sequence ID" value="NZ_MUYA01000005.1"/>
</dbReference>
<dbReference type="OrthoDB" id="5678313at2"/>
<reference evidence="3 4" key="1">
    <citation type="submission" date="2017-02" db="EMBL/GenBank/DDBJ databases">
        <title>Draft genome sequence of Haemophilus paracuniculus CCUG 43573 type strain.</title>
        <authorList>
            <person name="Engstrom-Jakobsson H."/>
            <person name="Salva-Serra F."/>
            <person name="Thorell K."/>
            <person name="Gonzales-Siles L."/>
            <person name="Karlsson R."/>
            <person name="Boulund F."/>
            <person name="Engstrand L."/>
            <person name="Kristiansson E."/>
            <person name="Moore E."/>
        </authorList>
    </citation>
    <scope>NUCLEOTIDE SEQUENCE [LARGE SCALE GENOMIC DNA]</scope>
    <source>
        <strain evidence="3 4">CCUG 43573</strain>
    </source>
</reference>
<accession>A0A1T0ATK2</accession>
<keyword evidence="4" id="KW-1185">Reference proteome</keyword>
<organism evidence="3 4">
    <name type="scientific">Haemophilus paracuniculus</name>
    <dbReference type="NCBI Taxonomy" id="734"/>
    <lineage>
        <taxon>Bacteria</taxon>
        <taxon>Pseudomonadati</taxon>
        <taxon>Pseudomonadota</taxon>
        <taxon>Gammaproteobacteria</taxon>
        <taxon>Pasteurellales</taxon>
        <taxon>Pasteurellaceae</taxon>
        <taxon>Haemophilus</taxon>
    </lineage>
</organism>
<evidence type="ECO:0000313" key="4">
    <source>
        <dbReference type="Proteomes" id="UP000190867"/>
    </source>
</evidence>
<dbReference type="STRING" id="734.B0187_04720"/>
<gene>
    <name evidence="3" type="ORF">B0187_04720</name>
</gene>
<protein>
    <recommendedName>
        <fullName evidence="5">Lipoprotein HlpB</fullName>
    </recommendedName>
</protein>
<comment type="caution">
    <text evidence="3">The sequence shown here is derived from an EMBL/GenBank/DDBJ whole genome shotgun (WGS) entry which is preliminary data.</text>
</comment>
<dbReference type="Proteomes" id="UP000190867">
    <property type="component" value="Unassembled WGS sequence"/>
</dbReference>